<proteinExistence type="predicted"/>
<dbReference type="Pfam" id="PF00515">
    <property type="entry name" value="TPR_1"/>
    <property type="match status" value="1"/>
</dbReference>
<dbReference type="InterPro" id="IPR019734">
    <property type="entry name" value="TPR_rpt"/>
</dbReference>
<dbReference type="SMART" id="SM00028">
    <property type="entry name" value="TPR"/>
    <property type="match status" value="3"/>
</dbReference>
<dbReference type="CDD" id="cd06257">
    <property type="entry name" value="DnaJ"/>
    <property type="match status" value="1"/>
</dbReference>
<evidence type="ECO:0000313" key="6">
    <source>
        <dbReference type="Proteomes" id="UP000789595"/>
    </source>
</evidence>
<feature type="repeat" description="TPR" evidence="1">
    <location>
        <begin position="53"/>
        <end position="86"/>
    </location>
</feature>
<evidence type="ECO:0000256" key="1">
    <source>
        <dbReference type="PROSITE-ProRule" id="PRU00339"/>
    </source>
</evidence>
<dbReference type="EMBL" id="HBIW01023703">
    <property type="protein sequence ID" value="CAE0704984.1"/>
    <property type="molecule type" value="Transcribed_RNA"/>
</dbReference>
<reference evidence="5" key="2">
    <citation type="submission" date="2021-11" db="EMBL/GenBank/DDBJ databases">
        <authorList>
            <consortium name="Genoscope - CEA"/>
            <person name="William W."/>
        </authorList>
    </citation>
    <scope>NUCLEOTIDE SEQUENCE</scope>
</reference>
<reference evidence="4" key="1">
    <citation type="submission" date="2021-01" db="EMBL/GenBank/DDBJ databases">
        <authorList>
            <person name="Corre E."/>
            <person name="Pelletier E."/>
            <person name="Niang G."/>
            <person name="Scheremetjew M."/>
            <person name="Finn R."/>
            <person name="Kale V."/>
            <person name="Holt S."/>
            <person name="Cochrane G."/>
            <person name="Meng A."/>
            <person name="Brown T."/>
            <person name="Cohen L."/>
        </authorList>
    </citation>
    <scope>NUCLEOTIDE SEQUENCE</scope>
    <source>
        <strain evidence="4">CCMP1756</strain>
    </source>
</reference>
<dbReference type="PROSITE" id="PS50005">
    <property type="entry name" value="TPR"/>
    <property type="match status" value="2"/>
</dbReference>
<accession>A0A7S4A693</accession>
<dbReference type="PRINTS" id="PR00625">
    <property type="entry name" value="JDOMAIN"/>
</dbReference>
<dbReference type="InterPro" id="IPR001623">
    <property type="entry name" value="DnaJ_domain"/>
</dbReference>
<feature type="region of interest" description="Disordered" evidence="2">
    <location>
        <begin position="129"/>
        <end position="170"/>
    </location>
</feature>
<dbReference type="Pfam" id="PF00226">
    <property type="entry name" value="DnaJ"/>
    <property type="match status" value="1"/>
</dbReference>
<feature type="compositionally biased region" description="Basic and acidic residues" evidence="2">
    <location>
        <begin position="412"/>
        <end position="437"/>
    </location>
</feature>
<dbReference type="Proteomes" id="UP000789595">
    <property type="component" value="Unassembled WGS sequence"/>
</dbReference>
<dbReference type="InterPro" id="IPR042858">
    <property type="entry name" value="DNAJC8"/>
</dbReference>
<dbReference type="InterPro" id="IPR036869">
    <property type="entry name" value="J_dom_sf"/>
</dbReference>
<sequence length="437" mass="50784">MADAPPPNESSEDYAAAHALEYKNRGNAKFKERDYEGAVQAFSEAIALDPSNAVLYSNRSGAYLAMSHVSKAFKDAEEAVRLDPQWPKALARRATAEHALTRYITAQATWRKALQLDPGNEAYEKALQAAKDGEAQQTKERIEDEKRKEREAEEKRRRDAADEAKRREDARNEEQLKDFFGVLEDDKVQRARKKKLETNPITEKYQKQKLGKGADHVARLTDKHAQFKNLDPFRVLVLDTDATPDDIKNRYKKMSVLCHPDKNGGSEQAKQAFEAVKDAYAKLSDEKKRDRTILVIEGARERCRQERAFKLSKGVDPATLPPEEEALQKEVAKTFAQNEMKRRDVEEHNRVQQQRERDQAAEAEKKEADEKLFEKQWNTDDRRGARVGMWQDFQDDKKRSANVKRQRTAVNFKREEKQETKKKYGEWDRESWRRDWK</sequence>
<dbReference type="InterPro" id="IPR011990">
    <property type="entry name" value="TPR-like_helical_dom_sf"/>
</dbReference>
<evidence type="ECO:0000256" key="2">
    <source>
        <dbReference type="SAM" id="MobiDB-lite"/>
    </source>
</evidence>
<organism evidence="4">
    <name type="scientific">Pelagomonas calceolata</name>
    <dbReference type="NCBI Taxonomy" id="35677"/>
    <lineage>
        <taxon>Eukaryota</taxon>
        <taxon>Sar</taxon>
        <taxon>Stramenopiles</taxon>
        <taxon>Ochrophyta</taxon>
        <taxon>Pelagophyceae</taxon>
        <taxon>Pelagomonadales</taxon>
        <taxon>Pelagomonadaceae</taxon>
        <taxon>Pelagomonas</taxon>
    </lineage>
</organism>
<feature type="compositionally biased region" description="Basic and acidic residues" evidence="2">
    <location>
        <begin position="339"/>
        <end position="378"/>
    </location>
</feature>
<dbReference type="SMART" id="SM00271">
    <property type="entry name" value="DnaJ"/>
    <property type="match status" value="1"/>
</dbReference>
<dbReference type="OrthoDB" id="2423701at2759"/>
<evidence type="ECO:0000313" key="5">
    <source>
        <dbReference type="EMBL" id="CAH0375496.1"/>
    </source>
</evidence>
<feature type="region of interest" description="Disordered" evidence="2">
    <location>
        <begin position="335"/>
        <end position="378"/>
    </location>
</feature>
<dbReference type="Gene3D" id="1.25.40.10">
    <property type="entry name" value="Tetratricopeptide repeat domain"/>
    <property type="match status" value="1"/>
</dbReference>
<keyword evidence="6" id="KW-1185">Reference proteome</keyword>
<feature type="region of interest" description="Disordered" evidence="2">
    <location>
        <begin position="391"/>
        <end position="437"/>
    </location>
</feature>
<dbReference type="SUPFAM" id="SSF48452">
    <property type="entry name" value="TPR-like"/>
    <property type="match status" value="1"/>
</dbReference>
<gene>
    <name evidence="4" type="ORF">PCAL00307_LOCUS20432</name>
    <name evidence="5" type="ORF">PECAL_5P00150</name>
</gene>
<dbReference type="PROSITE" id="PS50076">
    <property type="entry name" value="DNAJ_2"/>
    <property type="match status" value="1"/>
</dbReference>
<dbReference type="EMBL" id="CAKKNE010000005">
    <property type="protein sequence ID" value="CAH0375496.1"/>
    <property type="molecule type" value="Genomic_DNA"/>
</dbReference>
<evidence type="ECO:0000313" key="4">
    <source>
        <dbReference type="EMBL" id="CAE0704984.1"/>
    </source>
</evidence>
<feature type="repeat" description="TPR" evidence="1">
    <location>
        <begin position="19"/>
        <end position="52"/>
    </location>
</feature>
<name>A0A7S4A693_9STRA</name>
<dbReference type="PANTHER" id="PTHR15606">
    <property type="entry name" value="DNAJ HOMOLOG SUBFAMILY C MEMBER 8/LIPOPOLYSACCHARIDE SPECIFIC RESPONSE-7-RELATED"/>
    <property type="match status" value="1"/>
</dbReference>
<feature type="domain" description="J" evidence="3">
    <location>
        <begin position="231"/>
        <end position="298"/>
    </location>
</feature>
<feature type="compositionally biased region" description="Basic and acidic residues" evidence="2">
    <location>
        <begin position="131"/>
        <end position="170"/>
    </location>
</feature>
<dbReference type="PANTHER" id="PTHR15606:SF4">
    <property type="entry name" value="DNAJ HOMOLOG SUBFAMILY C MEMBER 8"/>
    <property type="match status" value="1"/>
</dbReference>
<dbReference type="Gene3D" id="1.10.287.110">
    <property type="entry name" value="DnaJ domain"/>
    <property type="match status" value="1"/>
</dbReference>
<keyword evidence="1" id="KW-0802">TPR repeat</keyword>
<dbReference type="PROSITE" id="PS50293">
    <property type="entry name" value="TPR_REGION"/>
    <property type="match status" value="1"/>
</dbReference>
<dbReference type="AlphaFoldDB" id="A0A7S4A693"/>
<dbReference type="SUPFAM" id="SSF46565">
    <property type="entry name" value="Chaperone J-domain"/>
    <property type="match status" value="1"/>
</dbReference>
<evidence type="ECO:0000259" key="3">
    <source>
        <dbReference type="PROSITE" id="PS50076"/>
    </source>
</evidence>
<protein>
    <recommendedName>
        <fullName evidence="3">J domain-containing protein</fullName>
    </recommendedName>
</protein>
<dbReference type="GO" id="GO:0005634">
    <property type="term" value="C:nucleus"/>
    <property type="evidence" value="ECO:0007669"/>
    <property type="project" value="TreeGrafter"/>
</dbReference>